<dbReference type="Proteomes" id="UP001206128">
    <property type="component" value="Unassembled WGS sequence"/>
</dbReference>
<dbReference type="Pfam" id="PF01738">
    <property type="entry name" value="DLH"/>
    <property type="match status" value="1"/>
</dbReference>
<reference evidence="3" key="1">
    <citation type="submission" date="2022-06" db="EMBL/GenBank/DDBJ databases">
        <title>Genomic Encyclopedia of Archaeal and Bacterial Type Strains, Phase II (KMG-II): from individual species to whole genera.</title>
        <authorList>
            <person name="Goeker M."/>
        </authorList>
    </citation>
    <scope>NUCLEOTIDE SEQUENCE</scope>
    <source>
        <strain evidence="3">DSM 43935</strain>
    </source>
</reference>
<gene>
    <name evidence="3" type="ORF">LX83_001098</name>
</gene>
<dbReference type="SUPFAM" id="SSF53474">
    <property type="entry name" value="alpha/beta-Hydrolases"/>
    <property type="match status" value="1"/>
</dbReference>
<comment type="similarity">
    <text evidence="1">Belongs to the AB hydrolase superfamily.</text>
</comment>
<comment type="caution">
    <text evidence="3">The sequence shown here is derived from an EMBL/GenBank/DDBJ whole genome shotgun (WGS) entry which is preliminary data.</text>
</comment>
<organism evidence="3 4">
    <name type="scientific">Goodfellowiella coeruleoviolacea</name>
    <dbReference type="NCBI Taxonomy" id="334858"/>
    <lineage>
        <taxon>Bacteria</taxon>
        <taxon>Bacillati</taxon>
        <taxon>Actinomycetota</taxon>
        <taxon>Actinomycetes</taxon>
        <taxon>Pseudonocardiales</taxon>
        <taxon>Pseudonocardiaceae</taxon>
        <taxon>Goodfellowiella</taxon>
    </lineage>
</organism>
<dbReference type="GO" id="GO:0016787">
    <property type="term" value="F:hydrolase activity"/>
    <property type="evidence" value="ECO:0007669"/>
    <property type="project" value="UniProtKB-KW"/>
</dbReference>
<dbReference type="InterPro" id="IPR050261">
    <property type="entry name" value="FrsA_esterase"/>
</dbReference>
<dbReference type="AlphaFoldDB" id="A0AAE3KJF9"/>
<dbReference type="EMBL" id="JAMTCK010000002">
    <property type="protein sequence ID" value="MCP2164258.1"/>
    <property type="molecule type" value="Genomic_DNA"/>
</dbReference>
<evidence type="ECO:0000313" key="4">
    <source>
        <dbReference type="Proteomes" id="UP001206128"/>
    </source>
</evidence>
<proteinExistence type="inferred from homology"/>
<evidence type="ECO:0000256" key="1">
    <source>
        <dbReference type="ARBA" id="ARBA00008645"/>
    </source>
</evidence>
<dbReference type="InterPro" id="IPR029058">
    <property type="entry name" value="AB_hydrolase_fold"/>
</dbReference>
<accession>A0AAE3KJF9</accession>
<keyword evidence="4" id="KW-1185">Reference proteome</keyword>
<protein>
    <submittedName>
        <fullName evidence="3">Dienelactone hydrolase</fullName>
    </submittedName>
</protein>
<evidence type="ECO:0000313" key="3">
    <source>
        <dbReference type="EMBL" id="MCP2164258.1"/>
    </source>
</evidence>
<dbReference type="InterPro" id="IPR002925">
    <property type="entry name" value="Dienelactn_hydro"/>
</dbReference>
<evidence type="ECO:0000259" key="2">
    <source>
        <dbReference type="Pfam" id="PF01738"/>
    </source>
</evidence>
<dbReference type="RefSeq" id="WP_253767716.1">
    <property type="nucleotide sequence ID" value="NZ_JAMTCK010000002.1"/>
</dbReference>
<name>A0AAE3KJF9_9PSEU</name>
<feature type="domain" description="Dienelactone hydrolase" evidence="2">
    <location>
        <begin position="18"/>
        <end position="203"/>
    </location>
</feature>
<dbReference type="Gene3D" id="3.40.50.1820">
    <property type="entry name" value="alpha/beta hydrolase"/>
    <property type="match status" value="1"/>
</dbReference>
<keyword evidence="3" id="KW-0378">Hydrolase</keyword>
<dbReference type="PANTHER" id="PTHR22946">
    <property type="entry name" value="DIENELACTONE HYDROLASE DOMAIN-CONTAINING PROTEIN-RELATED"/>
    <property type="match status" value="1"/>
</dbReference>
<sequence>MTTPVSVETAGGDLAGDLVLPDSVRGVVVFAHGSGSSRHSSRNRAVAEILRQDGFAALLLDLLTAEEEERDIRTAELRFDIDLLATRVVAAIDQLDLWRPAHAWDAADPPPLGLFGASTGAAAALVAAAQRPDQVRAVVSRGGRPDLAGRALVRVRAPTLLIVGGRDEQVLDLNLRAGDALAAPHRLDVVPGATHLFPEPGALEEVARLAADWFGQHLVGRSAPARG</sequence>
<dbReference type="PANTHER" id="PTHR22946:SF0">
    <property type="entry name" value="DIENELACTONE HYDROLASE DOMAIN-CONTAINING PROTEIN"/>
    <property type="match status" value="1"/>
</dbReference>